<evidence type="ECO:0000256" key="1">
    <source>
        <dbReference type="SAM" id="MobiDB-lite"/>
    </source>
</evidence>
<dbReference type="Proteomes" id="UP001139031">
    <property type="component" value="Unassembled WGS sequence"/>
</dbReference>
<organism evidence="2 3">
    <name type="scientific">Nannocystis pusilla</name>
    <dbReference type="NCBI Taxonomy" id="889268"/>
    <lineage>
        <taxon>Bacteria</taxon>
        <taxon>Pseudomonadati</taxon>
        <taxon>Myxococcota</taxon>
        <taxon>Polyangia</taxon>
        <taxon>Nannocystales</taxon>
        <taxon>Nannocystaceae</taxon>
        <taxon>Nannocystis</taxon>
    </lineage>
</organism>
<feature type="compositionally biased region" description="Polar residues" evidence="1">
    <location>
        <begin position="65"/>
        <end position="82"/>
    </location>
</feature>
<name>A0ABS7TRA9_9BACT</name>
<dbReference type="Gene3D" id="2.120.10.30">
    <property type="entry name" value="TolB, C-terminal domain"/>
    <property type="match status" value="1"/>
</dbReference>
<protein>
    <submittedName>
        <fullName evidence="2">Uncharacterized protein</fullName>
    </submittedName>
</protein>
<comment type="caution">
    <text evidence="2">The sequence shown here is derived from an EMBL/GenBank/DDBJ whole genome shotgun (WGS) entry which is preliminary data.</text>
</comment>
<feature type="region of interest" description="Disordered" evidence="1">
    <location>
        <begin position="254"/>
        <end position="344"/>
    </location>
</feature>
<evidence type="ECO:0000313" key="2">
    <source>
        <dbReference type="EMBL" id="MBZ5710725.1"/>
    </source>
</evidence>
<feature type="region of interest" description="Disordered" evidence="1">
    <location>
        <begin position="65"/>
        <end position="222"/>
    </location>
</feature>
<dbReference type="RefSeq" id="WP_224192495.1">
    <property type="nucleotide sequence ID" value="NZ_JAIRAU010000019.1"/>
</dbReference>
<keyword evidence="3" id="KW-1185">Reference proteome</keyword>
<evidence type="ECO:0000313" key="3">
    <source>
        <dbReference type="Proteomes" id="UP001139031"/>
    </source>
</evidence>
<dbReference type="EMBL" id="JAIRAU010000019">
    <property type="protein sequence ID" value="MBZ5710725.1"/>
    <property type="molecule type" value="Genomic_DNA"/>
</dbReference>
<dbReference type="SUPFAM" id="SSF63825">
    <property type="entry name" value="YWTD domain"/>
    <property type="match status" value="1"/>
</dbReference>
<accession>A0ABS7TRA9</accession>
<sequence length="585" mass="60482">MIALRSELLRRPCFHISGPRASVLAAGLLLELSLVTGCQKVCSDDGFAWQQDASCVAALSATETAGSESTADPSESMTTPTTGGNGGQWCVDADMDGFGDPASCTDVPPGNTPPPGTVDNDDDCDDGSDKTFPGAAPKDDPNACMRDADDDDWGDNTPDGGGDGIVPGSDCDDSSGKTFPGAAPNDDANACMKDEDEDDWGDSDPPGEGGMGSVVPGTDCDDANMNAWASCGGCSDKDSDGWLSMCDAYPPEYPGPDCDDGDANTFPGAAPNDDANACMKDEDGDDWGDDMPTNPGVTPGTDCDDLGADTFPGAAPNDDANACMKDEDDDDHGDARPGPGVTPGSDCFDVNPNLNPSNNVLVTAPLATGEILEVHTDDGSLTSYASVDVLLLNPWIPTSLAVNPTDGSVYAALAFRDSLVTMNYCGGGTPTALPAAHKKNICGITFDRDGNLYGIDGQVDQLLIFNQDGSLSLENIKPLMFEGQTLNVGDCGMTYDCHEDRLLVSDSVSGGIYSVSIADGTATRVADVSQEAHGSGLEYDPTTKLAFSCDQNSLLSVALDGSNDFTKLPDLAAPVDDLMFGPKCD</sequence>
<gene>
    <name evidence="2" type="ORF">K7C98_15795</name>
</gene>
<dbReference type="InterPro" id="IPR011042">
    <property type="entry name" value="6-blade_b-propeller_TolB-like"/>
</dbReference>
<proteinExistence type="predicted"/>
<reference evidence="2" key="1">
    <citation type="submission" date="2021-08" db="EMBL/GenBank/DDBJ databases">
        <authorList>
            <person name="Stevens D.C."/>
        </authorList>
    </citation>
    <scope>NUCLEOTIDE SEQUENCE</scope>
    <source>
        <strain evidence="2">DSM 53165</strain>
    </source>
</reference>